<keyword evidence="2" id="KW-1003">Cell membrane</keyword>
<dbReference type="NCBIfam" id="TIGR00786">
    <property type="entry name" value="dctM"/>
    <property type="match status" value="1"/>
</dbReference>
<evidence type="ECO:0000256" key="6">
    <source>
        <dbReference type="ARBA" id="ARBA00023136"/>
    </source>
</evidence>
<evidence type="ECO:0000256" key="4">
    <source>
        <dbReference type="ARBA" id="ARBA00022692"/>
    </source>
</evidence>
<proteinExistence type="inferred from homology"/>
<dbReference type="GO" id="GO:0005886">
    <property type="term" value="C:plasma membrane"/>
    <property type="evidence" value="ECO:0007669"/>
    <property type="project" value="UniProtKB-SubCell"/>
</dbReference>
<feature type="transmembrane region" description="Helical" evidence="7">
    <location>
        <begin position="251"/>
        <end position="267"/>
    </location>
</feature>
<evidence type="ECO:0000259" key="8">
    <source>
        <dbReference type="Pfam" id="PF06808"/>
    </source>
</evidence>
<dbReference type="GO" id="GO:0022857">
    <property type="term" value="F:transmembrane transporter activity"/>
    <property type="evidence" value="ECO:0007669"/>
    <property type="project" value="UniProtKB-UniRule"/>
</dbReference>
<dbReference type="Pfam" id="PF06808">
    <property type="entry name" value="DctM"/>
    <property type="match status" value="1"/>
</dbReference>
<accession>A0A238IZ68</accession>
<dbReference type="PANTHER" id="PTHR33362:SF5">
    <property type="entry name" value="C4-DICARBOXYLATE TRAP TRANSPORTER LARGE PERMEASE PROTEIN DCTM"/>
    <property type="match status" value="1"/>
</dbReference>
<comment type="subcellular location">
    <subcellularLocation>
        <location evidence="1 7">Cell inner membrane</location>
        <topology evidence="1 7">Multi-pass membrane protein</topology>
    </subcellularLocation>
</comment>
<gene>
    <name evidence="9" type="primary">siaT_7</name>
    <name evidence="9" type="ORF">BOA8489_01807</name>
</gene>
<comment type="subunit">
    <text evidence="7">The complex comprises the extracytoplasmic solute receptor protein and the two transmembrane proteins.</text>
</comment>
<evidence type="ECO:0000313" key="9">
    <source>
        <dbReference type="EMBL" id="SMX23696.1"/>
    </source>
</evidence>
<comment type="caution">
    <text evidence="7">Lacks conserved residue(s) required for the propagation of feature annotation.</text>
</comment>
<feature type="transmembrane region" description="Helical" evidence="7">
    <location>
        <begin position="224"/>
        <end position="245"/>
    </location>
</feature>
<organism evidence="9 10">
    <name type="scientific">Boseongicola aestuarii</name>
    <dbReference type="NCBI Taxonomy" id="1470561"/>
    <lineage>
        <taxon>Bacteria</taxon>
        <taxon>Pseudomonadati</taxon>
        <taxon>Pseudomonadota</taxon>
        <taxon>Alphaproteobacteria</taxon>
        <taxon>Rhodobacterales</taxon>
        <taxon>Paracoccaceae</taxon>
        <taxon>Boseongicola</taxon>
    </lineage>
</organism>
<comment type="function">
    <text evidence="7">Part of the tripartite ATP-independent periplasmic (TRAP) transport system.</text>
</comment>
<protein>
    <recommendedName>
        <fullName evidence="7">TRAP transporter large permease protein</fullName>
    </recommendedName>
</protein>
<evidence type="ECO:0000256" key="5">
    <source>
        <dbReference type="ARBA" id="ARBA00022989"/>
    </source>
</evidence>
<dbReference type="EMBL" id="FXXQ01000005">
    <property type="protein sequence ID" value="SMX23696.1"/>
    <property type="molecule type" value="Genomic_DNA"/>
</dbReference>
<dbReference type="InterPro" id="IPR004681">
    <property type="entry name" value="TRAP_DctM"/>
</dbReference>
<keyword evidence="7" id="KW-0813">Transport</keyword>
<feature type="transmembrane region" description="Helical" evidence="7">
    <location>
        <begin position="402"/>
        <end position="423"/>
    </location>
</feature>
<keyword evidence="6 7" id="KW-0472">Membrane</keyword>
<keyword evidence="5 7" id="KW-1133">Transmembrane helix</keyword>
<feature type="transmembrane region" description="Helical" evidence="7">
    <location>
        <begin position="179"/>
        <end position="204"/>
    </location>
</feature>
<evidence type="ECO:0000256" key="1">
    <source>
        <dbReference type="ARBA" id="ARBA00004429"/>
    </source>
</evidence>
<dbReference type="OrthoDB" id="9790209at2"/>
<evidence type="ECO:0000256" key="3">
    <source>
        <dbReference type="ARBA" id="ARBA00022519"/>
    </source>
</evidence>
<feature type="transmembrane region" description="Helical" evidence="7">
    <location>
        <begin position="368"/>
        <end position="390"/>
    </location>
</feature>
<name>A0A238IZ68_9RHOB</name>
<reference evidence="9 10" key="1">
    <citation type="submission" date="2017-05" db="EMBL/GenBank/DDBJ databases">
        <authorList>
            <person name="Song R."/>
            <person name="Chenine A.L."/>
            <person name="Ruprecht R.M."/>
        </authorList>
    </citation>
    <scope>NUCLEOTIDE SEQUENCE [LARGE SCALE GENOMIC DNA]</scope>
    <source>
        <strain evidence="9 10">CECT 8489</strain>
    </source>
</reference>
<dbReference type="PIRSF" id="PIRSF006066">
    <property type="entry name" value="HI0050"/>
    <property type="match status" value="1"/>
</dbReference>
<feature type="transmembrane region" description="Helical" evidence="7">
    <location>
        <begin position="143"/>
        <end position="167"/>
    </location>
</feature>
<feature type="transmembrane region" description="Helical" evidence="7">
    <location>
        <begin position="6"/>
        <end position="39"/>
    </location>
</feature>
<dbReference type="AlphaFoldDB" id="A0A238IZ68"/>
<feature type="transmembrane region" description="Helical" evidence="7">
    <location>
        <begin position="320"/>
        <end position="336"/>
    </location>
</feature>
<dbReference type="RefSeq" id="WP_093973678.1">
    <property type="nucleotide sequence ID" value="NZ_FXXQ01000005.1"/>
</dbReference>
<dbReference type="InterPro" id="IPR010656">
    <property type="entry name" value="DctM"/>
</dbReference>
<keyword evidence="3 7" id="KW-0997">Cell inner membrane</keyword>
<evidence type="ECO:0000256" key="2">
    <source>
        <dbReference type="ARBA" id="ARBA00022475"/>
    </source>
</evidence>
<comment type="similarity">
    <text evidence="7">Belongs to the TRAP transporter large permease family.</text>
</comment>
<dbReference type="Proteomes" id="UP000201838">
    <property type="component" value="Unassembled WGS sequence"/>
</dbReference>
<sequence length="437" mass="46691">MESLFVAFVILLLVMFFLGLGVWVFAGLLLVSTVGLVFLIDMPPDRIGKIMSPLVIRSATSWEISAIPMFIWMGEIMLRTDMSDRLFRGLSPLTYHLPGRLLHTNIMGSALFAAISGSSAATTATVGKITLAELEKRNYSKMLAFGSLAGAGSLGLLIPPSIVMIVYGVLAEVSISRLFAAGVIPGLMIASLYAGYVMIVSLMYPDVAPPDREKPGLKEMGKGLLDLIPISVLIFIVLGSIYSGIATPSEAAAVGVVATLTMTVLTGQMNRDVFFGTLVSSVQTSCMIAAILIAAAFLSTAMGFLHVPQDVANAIGSLDLSPYQLIFILAIFYVLLGMFLEGISITVMSLPITLPLILGAGFDPIWFGIFLVIMVELAQITPPVGFNLFIIQGLTGTPIMRVALAALPFFILMCVGVVILTLFPDIALWLPNLLFNS</sequence>
<evidence type="ECO:0000256" key="7">
    <source>
        <dbReference type="RuleBase" id="RU369079"/>
    </source>
</evidence>
<evidence type="ECO:0000313" key="10">
    <source>
        <dbReference type="Proteomes" id="UP000201838"/>
    </source>
</evidence>
<feature type="domain" description="TRAP C4-dicarboxylate transport system permease DctM subunit" evidence="8">
    <location>
        <begin position="13"/>
        <end position="425"/>
    </location>
</feature>
<dbReference type="PANTHER" id="PTHR33362">
    <property type="entry name" value="SIALIC ACID TRAP TRANSPORTER PERMEASE PROTEIN SIAT-RELATED"/>
    <property type="match status" value="1"/>
</dbReference>
<keyword evidence="10" id="KW-1185">Reference proteome</keyword>
<feature type="transmembrane region" description="Helical" evidence="7">
    <location>
        <begin position="288"/>
        <end position="308"/>
    </location>
</feature>
<keyword evidence="4 7" id="KW-0812">Transmembrane</keyword>